<reference evidence="1 2" key="1">
    <citation type="journal article" date="2020" name="Front. Microbiol.">
        <title>Single-cell genomics of novel Actinobacteria with the Wood-Ljungdahl pathway discovered in a serpentinizing system.</title>
        <authorList>
            <person name="Merino N."/>
            <person name="Kawai M."/>
            <person name="Boyd E.S."/>
            <person name="Colman D.R."/>
            <person name="McGlynn S.E."/>
            <person name="Nealson K.H."/>
            <person name="Kurokawa K."/>
            <person name="Hongoh Y."/>
        </authorList>
    </citation>
    <scope>NUCLEOTIDE SEQUENCE [LARGE SCALE GENOMIC DNA]</scope>
    <source>
        <strain evidence="1 2">S33</strain>
    </source>
</reference>
<dbReference type="EMBL" id="BLRY01000290">
    <property type="protein sequence ID" value="GFP28582.1"/>
    <property type="molecule type" value="Genomic_DNA"/>
</dbReference>
<feature type="non-terminal residue" evidence="1">
    <location>
        <position position="31"/>
    </location>
</feature>
<sequence length="31" mass="3685">MKIKSEFFEEKEVRVYYKSVGDTFVLLTVKA</sequence>
<dbReference type="Proteomes" id="UP000591948">
    <property type="component" value="Unassembled WGS sequence"/>
</dbReference>
<accession>A0A6V8P7H0</accession>
<keyword evidence="2" id="KW-1185">Reference proteome</keyword>
<evidence type="ECO:0000313" key="2">
    <source>
        <dbReference type="Proteomes" id="UP000591948"/>
    </source>
</evidence>
<gene>
    <name evidence="1" type="ORF">HKBW3S33_01996</name>
</gene>
<evidence type="ECO:0000313" key="1">
    <source>
        <dbReference type="EMBL" id="GFP28582.1"/>
    </source>
</evidence>
<protein>
    <submittedName>
        <fullName evidence="1">Uncharacterized protein</fullName>
    </submittedName>
</protein>
<comment type="caution">
    <text evidence="1">The sequence shown here is derived from an EMBL/GenBank/DDBJ whole genome shotgun (WGS) entry which is preliminary data.</text>
</comment>
<proteinExistence type="predicted"/>
<dbReference type="AlphaFoldDB" id="A0A6V8P7H0"/>
<name>A0A6V8P7H0_9ACTN</name>
<organism evidence="1 2">
    <name type="scientific">Candidatus Hakubella thermalkaliphila</name>
    <dbReference type="NCBI Taxonomy" id="2754717"/>
    <lineage>
        <taxon>Bacteria</taxon>
        <taxon>Bacillati</taxon>
        <taxon>Actinomycetota</taxon>
        <taxon>Actinomycetota incertae sedis</taxon>
        <taxon>Candidatus Hakubellales</taxon>
        <taxon>Candidatus Hakubellaceae</taxon>
        <taxon>Candidatus Hakubella</taxon>
    </lineage>
</organism>